<evidence type="ECO:0000313" key="2">
    <source>
        <dbReference type="EMBL" id="MCZ6160642.1"/>
    </source>
</evidence>
<dbReference type="Proteomes" id="UP001075225">
    <property type="component" value="Unassembled WGS sequence"/>
</dbReference>
<name>A0A9Q4PT30_9BACT</name>
<feature type="transmembrane region" description="Helical" evidence="1">
    <location>
        <begin position="33"/>
        <end position="60"/>
    </location>
</feature>
<protein>
    <submittedName>
        <fullName evidence="2">Uncharacterized protein</fullName>
    </submittedName>
</protein>
<sequence>MSIFVLIIVFCFVTAFLMHQIYLLNLNRIVKFIIIVLIFFLSCISVKLSLFLIPIFLVILKNKFNKKFNKTIVTIISVIVTAFSFNAVKNYIVFVFKCYNRDYYIKIVDNNYTYKDIDNMYIDFPINDIEKNKSKYLIHDASIYKDENRTKIIAKVYNVNVKNSYLNAELGKIMHGGADSQKCGYSWGGMVKYNYEAKQILQDNLNKRIKK</sequence>
<comment type="caution">
    <text evidence="2">The sequence shown here is derived from an EMBL/GenBank/DDBJ whole genome shotgun (WGS) entry which is preliminary data.</text>
</comment>
<feature type="transmembrane region" description="Helical" evidence="1">
    <location>
        <begin position="72"/>
        <end position="96"/>
    </location>
</feature>
<accession>A0A9Q4PT30</accession>
<dbReference type="AlphaFoldDB" id="A0A9Q4PT30"/>
<dbReference type="RefSeq" id="WP_269483933.1">
    <property type="nucleotide sequence ID" value="NZ_JAPXGO010000012.1"/>
</dbReference>
<reference evidence="2" key="1">
    <citation type="submission" date="2022-12" db="EMBL/GenBank/DDBJ databases">
        <title>Species Delineation and Comparative Genomics within the Campylobacter ureolyticus Complex.</title>
        <authorList>
            <person name="Maki J."/>
            <person name="Howard M."/>
            <person name="Connelly S."/>
            <person name="Hardy D.J."/>
            <person name="Cameron A."/>
        </authorList>
    </citation>
    <scope>NUCLEOTIDE SEQUENCE</scope>
    <source>
        <strain evidence="2">URMC_787</strain>
    </source>
</reference>
<gene>
    <name evidence="2" type="ORF">O6B32_09160</name>
</gene>
<evidence type="ECO:0000313" key="3">
    <source>
        <dbReference type="Proteomes" id="UP001075225"/>
    </source>
</evidence>
<keyword evidence="1" id="KW-0472">Membrane</keyword>
<evidence type="ECO:0000256" key="1">
    <source>
        <dbReference type="SAM" id="Phobius"/>
    </source>
</evidence>
<proteinExistence type="predicted"/>
<keyword evidence="1" id="KW-1133">Transmembrane helix</keyword>
<keyword evidence="1" id="KW-0812">Transmembrane</keyword>
<organism evidence="2 3">
    <name type="scientific">Campylobacter ureolyticus</name>
    <dbReference type="NCBI Taxonomy" id="827"/>
    <lineage>
        <taxon>Bacteria</taxon>
        <taxon>Pseudomonadati</taxon>
        <taxon>Campylobacterota</taxon>
        <taxon>Epsilonproteobacteria</taxon>
        <taxon>Campylobacterales</taxon>
        <taxon>Campylobacteraceae</taxon>
        <taxon>Campylobacter</taxon>
    </lineage>
</organism>
<dbReference type="EMBL" id="JAPXGO010000012">
    <property type="protein sequence ID" value="MCZ6160642.1"/>
    <property type="molecule type" value="Genomic_DNA"/>
</dbReference>